<proteinExistence type="predicted"/>
<comment type="caution">
    <text evidence="3">The sequence shown here is derived from an EMBL/GenBank/DDBJ whole genome shotgun (WGS) entry which is preliminary data.</text>
</comment>
<dbReference type="AlphaFoldDB" id="A0A2S7T163"/>
<gene>
    <name evidence="3" type="ORF">CJD36_004145</name>
</gene>
<dbReference type="EMBL" id="PPSL01000001">
    <property type="protein sequence ID" value="PQJ12942.1"/>
    <property type="molecule type" value="Genomic_DNA"/>
</dbReference>
<evidence type="ECO:0000313" key="4">
    <source>
        <dbReference type="Proteomes" id="UP000239872"/>
    </source>
</evidence>
<evidence type="ECO:0000256" key="2">
    <source>
        <dbReference type="SAM" id="SignalP"/>
    </source>
</evidence>
<reference evidence="3 4" key="1">
    <citation type="submission" date="2018-01" db="EMBL/GenBank/DDBJ databases">
        <title>A novel member of the phylum Bacteroidetes isolated from glacier ice.</title>
        <authorList>
            <person name="Liu Q."/>
            <person name="Xin Y.-H."/>
        </authorList>
    </citation>
    <scope>NUCLEOTIDE SEQUENCE [LARGE SCALE GENOMIC DNA]</scope>
    <source>
        <strain evidence="3 4">RB1R16</strain>
    </source>
</reference>
<organism evidence="3 4">
    <name type="scientific">Flavipsychrobacter stenotrophus</name>
    <dbReference type="NCBI Taxonomy" id="2077091"/>
    <lineage>
        <taxon>Bacteria</taxon>
        <taxon>Pseudomonadati</taxon>
        <taxon>Bacteroidota</taxon>
        <taxon>Chitinophagia</taxon>
        <taxon>Chitinophagales</taxon>
        <taxon>Chitinophagaceae</taxon>
        <taxon>Flavipsychrobacter</taxon>
    </lineage>
</organism>
<protein>
    <submittedName>
        <fullName evidence="3">Uncharacterized protein</fullName>
    </submittedName>
</protein>
<feature type="region of interest" description="Disordered" evidence="1">
    <location>
        <begin position="279"/>
        <end position="300"/>
    </location>
</feature>
<feature type="compositionally biased region" description="Basic and acidic residues" evidence="1">
    <location>
        <begin position="283"/>
        <end position="300"/>
    </location>
</feature>
<feature type="signal peptide" evidence="2">
    <location>
        <begin position="1"/>
        <end position="25"/>
    </location>
</feature>
<evidence type="ECO:0000313" key="3">
    <source>
        <dbReference type="EMBL" id="PQJ12942.1"/>
    </source>
</evidence>
<feature type="chain" id="PRO_5015702227" evidence="2">
    <location>
        <begin position="26"/>
        <end position="460"/>
    </location>
</feature>
<evidence type="ECO:0000256" key="1">
    <source>
        <dbReference type="SAM" id="MobiDB-lite"/>
    </source>
</evidence>
<dbReference type="OrthoDB" id="662308at2"/>
<keyword evidence="2" id="KW-0732">Signal</keyword>
<name>A0A2S7T163_9BACT</name>
<accession>A0A2S7T163</accession>
<dbReference type="RefSeq" id="WP_105037826.1">
    <property type="nucleotide sequence ID" value="NZ_PPSL01000001.1"/>
</dbReference>
<keyword evidence="4" id="KW-1185">Reference proteome</keyword>
<dbReference type="Proteomes" id="UP000239872">
    <property type="component" value="Unassembled WGS sequence"/>
</dbReference>
<sequence length="460" mass="51576">MISSSIRRRVLFLLCLVTISFAAYAQPTLPDIIGDEENGIVLLSWTCQYDGVKSISVMRSADSSFNYSTIGYVKKLYKGVQAFADGHPMPGKNYYKLSIVFNSGLTWGSLHYGVYVDSIAVRKGRGLPSNEALQKLIVTEQPKPEKQSGKVKNAVNPADKDRYMEVYKKEPAPQPVAQTPADTPQQKLKFPKHNDDEEEVTVEDYIETLPVESRKKIAVTYTDDTGDIDADAYIDTKKPTEPQKKVNVTFDDKTDVAGFVATLPKSETRKFTVSYNADSTEPDASKYIEDPKKPEHHKPVEEPKKVTVTLKDEAAVKAYVDSLPTSAKSKITVSYNVDSTSNNARIVAEAVKKEPAAPRQKISIKFTDDMNVNEAADVKSKYIFNDAVSGNVTFNLPDDLGTHHYSIKFYDKDNHVVIEIPRINTAKVILDKRNFQKKGQYRFVLRRDVVELESGYVTIY</sequence>